<dbReference type="GO" id="GO:0050313">
    <property type="term" value="F:sulfur dioxygenase activity"/>
    <property type="evidence" value="ECO:0007669"/>
    <property type="project" value="InterPro"/>
</dbReference>
<dbReference type="FunFam" id="3.60.15.10:FF:000030">
    <property type="entry name" value="Metallo-beta-lactamase family protein"/>
    <property type="match status" value="1"/>
</dbReference>
<dbReference type="InterPro" id="IPR036873">
    <property type="entry name" value="Rhodanese-like_dom_sf"/>
</dbReference>
<evidence type="ECO:0000313" key="4">
    <source>
        <dbReference type="Proteomes" id="UP000037023"/>
    </source>
</evidence>
<evidence type="ECO:0000256" key="1">
    <source>
        <dbReference type="ARBA" id="ARBA00022723"/>
    </source>
</evidence>
<reference evidence="3 4" key="1">
    <citation type="submission" date="2015-06" db="EMBL/GenBank/DDBJ databases">
        <authorList>
            <person name="Hoefler B.C."/>
            <person name="Straight P.D."/>
        </authorList>
    </citation>
    <scope>NUCLEOTIDE SEQUENCE [LARGE SCALE GENOMIC DNA]</scope>
    <source>
        <strain evidence="3 4">NRRL 3427</strain>
    </source>
</reference>
<dbReference type="SUPFAM" id="SSF56281">
    <property type="entry name" value="Metallo-hydrolase/oxidoreductase"/>
    <property type="match status" value="1"/>
</dbReference>
<accession>A0A0L8LBY7</accession>
<evidence type="ECO:0000313" key="3">
    <source>
        <dbReference type="EMBL" id="KOG35647.1"/>
    </source>
</evidence>
<protein>
    <submittedName>
        <fullName evidence="3">Sulfurtransferase</fullName>
    </submittedName>
</protein>
<dbReference type="PATRIC" id="fig|1938.6.peg.1068"/>
<dbReference type="SMART" id="SM00849">
    <property type="entry name" value="Lactamase_B"/>
    <property type="match status" value="1"/>
</dbReference>
<dbReference type="InterPro" id="IPR001763">
    <property type="entry name" value="Rhodanese-like_dom"/>
</dbReference>
<sequence>MFFSQYYLDCLSQASYMIADETTGQAVVVDPRRDVSEYLADARARGFTVVGVINTHFHADFVAGHLEMADETGAWIGYGSRAETEYPIRKLAEGERIALGDVVLEVLETPGHTPESISVLVYERAGDEVPYGVLTGDALFIGDVGRPDLLASVGVTAEELGAMLHDSVQNKLMGLPDAVRVFPAHGAGSACGKNLSTERQSTIGEQRATNYACAPMSTERFVALVTAGQSAAPGYFAYDAELNRKDRVRYDATAAARPLTLGEFAGLRVGGAVVVDTRDPQEFAAGHLRGAVNVPADGRFAEQAGTVLDPADELVVMAPQNREEEVVTRLARIGFDRVVGYLRNPEDALRVMDDDVTPASRLTAAQLKASLAGDNPPLVVDVRTCGEREANGFVPEALHVPLSELPTRAGELPTDRPLVLHCAGGHRSSIAASLLRHRGIEDVSDVLGGYAAWALSTESAATVRPPAGLPPTTPT</sequence>
<dbReference type="GO" id="GO:0006749">
    <property type="term" value="P:glutathione metabolic process"/>
    <property type="evidence" value="ECO:0007669"/>
    <property type="project" value="InterPro"/>
</dbReference>
<dbReference type="PANTHER" id="PTHR43084:SF1">
    <property type="entry name" value="PERSULFIDE DIOXYGENASE ETHE1, MITOCHONDRIAL"/>
    <property type="match status" value="1"/>
</dbReference>
<dbReference type="Proteomes" id="UP000037023">
    <property type="component" value="Unassembled WGS sequence"/>
</dbReference>
<dbReference type="InterPro" id="IPR051682">
    <property type="entry name" value="Mito_Persulfide_Diox"/>
</dbReference>
<comment type="caution">
    <text evidence="3">The sequence shown here is derived from an EMBL/GenBank/DDBJ whole genome shotgun (WGS) entry which is preliminary data.</text>
</comment>
<dbReference type="CDD" id="cd00158">
    <property type="entry name" value="RHOD"/>
    <property type="match status" value="1"/>
</dbReference>
<organism evidence="3 4">
    <name type="scientific">Streptomyces viridochromogenes</name>
    <dbReference type="NCBI Taxonomy" id="1938"/>
    <lineage>
        <taxon>Bacteria</taxon>
        <taxon>Bacillati</taxon>
        <taxon>Actinomycetota</taxon>
        <taxon>Actinomycetes</taxon>
        <taxon>Kitasatosporales</taxon>
        <taxon>Streptomycetaceae</taxon>
        <taxon>Streptomyces</taxon>
    </lineage>
</organism>
<dbReference type="InterPro" id="IPR036866">
    <property type="entry name" value="RibonucZ/Hydroxyglut_hydro"/>
</dbReference>
<dbReference type="Gene3D" id="3.40.250.10">
    <property type="entry name" value="Rhodanese-like domain"/>
    <property type="match status" value="2"/>
</dbReference>
<dbReference type="CDD" id="cd07724">
    <property type="entry name" value="POD-like_MBL-fold"/>
    <property type="match status" value="1"/>
</dbReference>
<evidence type="ECO:0000259" key="2">
    <source>
        <dbReference type="PROSITE" id="PS50206"/>
    </source>
</evidence>
<dbReference type="GO" id="GO:0016740">
    <property type="term" value="F:transferase activity"/>
    <property type="evidence" value="ECO:0007669"/>
    <property type="project" value="UniProtKB-KW"/>
</dbReference>
<feature type="domain" description="Rhodanese" evidence="2">
    <location>
        <begin position="268"/>
        <end position="459"/>
    </location>
</feature>
<dbReference type="Pfam" id="PF00581">
    <property type="entry name" value="Rhodanese"/>
    <property type="match status" value="2"/>
</dbReference>
<dbReference type="SUPFAM" id="SSF52821">
    <property type="entry name" value="Rhodanese/Cell cycle control phosphatase"/>
    <property type="match status" value="2"/>
</dbReference>
<dbReference type="RefSeq" id="WP_051787365.1">
    <property type="nucleotide sequence ID" value="NZ_LGUP01000025.1"/>
</dbReference>
<keyword evidence="3" id="KW-0808">Transferase</keyword>
<name>A0A0L8LBY7_STRVR</name>
<dbReference type="InterPro" id="IPR044528">
    <property type="entry name" value="POD-like_MBL-fold"/>
</dbReference>
<gene>
    <name evidence="3" type="ORF">ADK34_04825</name>
</gene>
<dbReference type="Pfam" id="PF00753">
    <property type="entry name" value="Lactamase_B"/>
    <property type="match status" value="1"/>
</dbReference>
<dbReference type="PROSITE" id="PS50206">
    <property type="entry name" value="RHODANESE_3"/>
    <property type="match status" value="1"/>
</dbReference>
<proteinExistence type="predicted"/>
<keyword evidence="1" id="KW-0479">Metal-binding</keyword>
<dbReference type="InterPro" id="IPR001279">
    <property type="entry name" value="Metallo-B-lactamas"/>
</dbReference>
<dbReference type="OrthoDB" id="3196337at2"/>
<dbReference type="PANTHER" id="PTHR43084">
    <property type="entry name" value="PERSULFIDE DIOXYGENASE ETHE1"/>
    <property type="match status" value="1"/>
</dbReference>
<dbReference type="GO" id="GO:0046872">
    <property type="term" value="F:metal ion binding"/>
    <property type="evidence" value="ECO:0007669"/>
    <property type="project" value="UniProtKB-KW"/>
</dbReference>
<dbReference type="GO" id="GO:0070813">
    <property type="term" value="P:hydrogen sulfide metabolic process"/>
    <property type="evidence" value="ECO:0007669"/>
    <property type="project" value="TreeGrafter"/>
</dbReference>
<dbReference type="SMART" id="SM00450">
    <property type="entry name" value="RHOD"/>
    <property type="match status" value="2"/>
</dbReference>
<dbReference type="AlphaFoldDB" id="A0A0L8LBY7"/>
<dbReference type="Gene3D" id="3.60.15.10">
    <property type="entry name" value="Ribonuclease Z/Hydroxyacylglutathione hydrolase-like"/>
    <property type="match status" value="1"/>
</dbReference>
<dbReference type="EMBL" id="LGUP01000025">
    <property type="protein sequence ID" value="KOG35647.1"/>
    <property type="molecule type" value="Genomic_DNA"/>
</dbReference>